<dbReference type="Proteomes" id="UP000237000">
    <property type="component" value="Unassembled WGS sequence"/>
</dbReference>
<proteinExistence type="predicted"/>
<dbReference type="GO" id="GO:0004523">
    <property type="term" value="F:RNA-DNA hybrid ribonuclease activity"/>
    <property type="evidence" value="ECO:0007669"/>
    <property type="project" value="InterPro"/>
</dbReference>
<organism evidence="2 3">
    <name type="scientific">Trema orientale</name>
    <name type="common">Charcoal tree</name>
    <name type="synonym">Celtis orientalis</name>
    <dbReference type="NCBI Taxonomy" id="63057"/>
    <lineage>
        <taxon>Eukaryota</taxon>
        <taxon>Viridiplantae</taxon>
        <taxon>Streptophyta</taxon>
        <taxon>Embryophyta</taxon>
        <taxon>Tracheophyta</taxon>
        <taxon>Spermatophyta</taxon>
        <taxon>Magnoliopsida</taxon>
        <taxon>eudicotyledons</taxon>
        <taxon>Gunneridae</taxon>
        <taxon>Pentapetalae</taxon>
        <taxon>rosids</taxon>
        <taxon>fabids</taxon>
        <taxon>Rosales</taxon>
        <taxon>Cannabaceae</taxon>
        <taxon>Trema</taxon>
    </lineage>
</organism>
<name>A0A2P5G048_TREOI</name>
<comment type="caution">
    <text evidence="2">The sequence shown here is derived from an EMBL/GenBank/DDBJ whole genome shotgun (WGS) entry which is preliminary data.</text>
</comment>
<feature type="domain" description="RNase H type-1" evidence="1">
    <location>
        <begin position="7"/>
        <end position="51"/>
    </location>
</feature>
<keyword evidence="3" id="KW-1185">Reference proteome</keyword>
<reference evidence="3" key="1">
    <citation type="submission" date="2016-06" db="EMBL/GenBank/DDBJ databases">
        <title>Parallel loss of symbiosis genes in relatives of nitrogen-fixing non-legume Parasponia.</title>
        <authorList>
            <person name="Van Velzen R."/>
            <person name="Holmer R."/>
            <person name="Bu F."/>
            <person name="Rutten L."/>
            <person name="Van Zeijl A."/>
            <person name="Liu W."/>
            <person name="Santuari L."/>
            <person name="Cao Q."/>
            <person name="Sharma T."/>
            <person name="Shen D."/>
            <person name="Roswanjaya Y."/>
            <person name="Wardhani T."/>
            <person name="Kalhor M.S."/>
            <person name="Jansen J."/>
            <person name="Van den Hoogen J."/>
            <person name="Gungor B."/>
            <person name="Hartog M."/>
            <person name="Hontelez J."/>
            <person name="Verver J."/>
            <person name="Yang W.-C."/>
            <person name="Schijlen E."/>
            <person name="Repin R."/>
            <person name="Schilthuizen M."/>
            <person name="Schranz E."/>
            <person name="Heidstra R."/>
            <person name="Miyata K."/>
            <person name="Fedorova E."/>
            <person name="Kohlen W."/>
            <person name="Bisseling T."/>
            <person name="Smit S."/>
            <person name="Geurts R."/>
        </authorList>
    </citation>
    <scope>NUCLEOTIDE SEQUENCE [LARGE SCALE GENOMIC DNA]</scope>
    <source>
        <strain evidence="3">cv. RG33-2</strain>
    </source>
</reference>
<evidence type="ECO:0000259" key="1">
    <source>
        <dbReference type="Pfam" id="PF13456"/>
    </source>
</evidence>
<sequence length="75" mass="8331">MDWWVLAVIWDSGGIVVVFSYGYFNGAYTTFHAELMALREGLILASNCSLSIDIADSDALNEAVVVVIFSVRQIW</sequence>
<protein>
    <recommendedName>
        <fullName evidence="1">RNase H type-1 domain-containing protein</fullName>
    </recommendedName>
</protein>
<gene>
    <name evidence="2" type="ORF">TorRG33x02_006380</name>
</gene>
<dbReference type="EMBL" id="JXTC01000002">
    <property type="protein sequence ID" value="POO03433.1"/>
    <property type="molecule type" value="Genomic_DNA"/>
</dbReference>
<evidence type="ECO:0000313" key="3">
    <source>
        <dbReference type="Proteomes" id="UP000237000"/>
    </source>
</evidence>
<dbReference type="InParanoid" id="A0A2P5G048"/>
<dbReference type="GO" id="GO:0003676">
    <property type="term" value="F:nucleic acid binding"/>
    <property type="evidence" value="ECO:0007669"/>
    <property type="project" value="InterPro"/>
</dbReference>
<evidence type="ECO:0000313" key="2">
    <source>
        <dbReference type="EMBL" id="POO03433.1"/>
    </source>
</evidence>
<accession>A0A2P5G048</accession>
<dbReference type="AlphaFoldDB" id="A0A2P5G048"/>
<dbReference type="InterPro" id="IPR002156">
    <property type="entry name" value="RNaseH_domain"/>
</dbReference>
<dbReference type="Pfam" id="PF13456">
    <property type="entry name" value="RVT_3"/>
    <property type="match status" value="1"/>
</dbReference>